<evidence type="ECO:0000256" key="1">
    <source>
        <dbReference type="ARBA" id="ARBA00004651"/>
    </source>
</evidence>
<dbReference type="Pfam" id="PF00528">
    <property type="entry name" value="BPD_transp_1"/>
    <property type="match status" value="1"/>
</dbReference>
<feature type="transmembrane region" description="Helical" evidence="7">
    <location>
        <begin position="126"/>
        <end position="148"/>
    </location>
</feature>
<dbReference type="InterPro" id="IPR000515">
    <property type="entry name" value="MetI-like"/>
</dbReference>
<feature type="transmembrane region" description="Helical" evidence="7">
    <location>
        <begin position="40"/>
        <end position="60"/>
    </location>
</feature>
<evidence type="ECO:0000256" key="3">
    <source>
        <dbReference type="ARBA" id="ARBA00022475"/>
    </source>
</evidence>
<keyword evidence="5 7" id="KW-1133">Transmembrane helix</keyword>
<evidence type="ECO:0000256" key="6">
    <source>
        <dbReference type="ARBA" id="ARBA00023136"/>
    </source>
</evidence>
<evidence type="ECO:0000256" key="7">
    <source>
        <dbReference type="RuleBase" id="RU363032"/>
    </source>
</evidence>
<feature type="transmembrane region" description="Helical" evidence="7">
    <location>
        <begin position="154"/>
        <end position="173"/>
    </location>
</feature>
<gene>
    <name evidence="9" type="ORF">NK718_16510</name>
</gene>
<evidence type="ECO:0000313" key="9">
    <source>
        <dbReference type="EMBL" id="MCP8940131.1"/>
    </source>
</evidence>
<evidence type="ECO:0000259" key="8">
    <source>
        <dbReference type="PROSITE" id="PS50928"/>
    </source>
</evidence>
<reference evidence="9 10" key="1">
    <citation type="submission" date="2022-07" db="EMBL/GenBank/DDBJ databases">
        <authorList>
            <person name="Li W.-J."/>
            <person name="Deng Q.-Q."/>
        </authorList>
    </citation>
    <scope>NUCLEOTIDE SEQUENCE [LARGE SCALE GENOMIC DNA]</scope>
    <source>
        <strain evidence="9 10">SYSU M60028</strain>
    </source>
</reference>
<dbReference type="RefSeq" id="WP_254744489.1">
    <property type="nucleotide sequence ID" value="NZ_JANCLU010000017.1"/>
</dbReference>
<comment type="caution">
    <text evidence="9">The sequence shown here is derived from an EMBL/GenBank/DDBJ whole genome shotgun (WGS) entry which is preliminary data.</text>
</comment>
<keyword evidence="3" id="KW-1003">Cell membrane</keyword>
<sequence>MTTLTERDAGPGAMAGLDAIAMAEAAFARRKAREAWRRRLLPAAGVLATLALWAGLVYVYKVPPFIAPSPVLVAATLVQKFGLLMTNLAPTAVEAVAGFLLGNVTAILIATAFVHKKVLEEAFFPIVVIVNTIPVVAKAPILVLLLGNGLEPKIAIAALICFFPTLVNMVRGLESVNPQAMELMRVLSASKTEVFFKLRLFNSLPYLFSALKISASTSVIGAIVAEWIGSTTGIGALIIQATYAFDSALLYATVIVGSAFSMLFFLVISMGERLVVRWQAPVGH</sequence>
<feature type="domain" description="ABC transmembrane type-1" evidence="8">
    <location>
        <begin position="84"/>
        <end position="268"/>
    </location>
</feature>
<dbReference type="Gene3D" id="1.10.3720.10">
    <property type="entry name" value="MetI-like"/>
    <property type="match status" value="1"/>
</dbReference>
<accession>A0ABT1LGQ2</accession>
<name>A0ABT1LGQ2_9HYPH</name>
<dbReference type="SUPFAM" id="SSF161098">
    <property type="entry name" value="MetI-like"/>
    <property type="match status" value="1"/>
</dbReference>
<dbReference type="InterPro" id="IPR035906">
    <property type="entry name" value="MetI-like_sf"/>
</dbReference>
<proteinExistence type="inferred from homology"/>
<dbReference type="PROSITE" id="PS50928">
    <property type="entry name" value="ABC_TM1"/>
    <property type="match status" value="1"/>
</dbReference>
<keyword evidence="4 7" id="KW-0812">Transmembrane</keyword>
<keyword evidence="2 7" id="KW-0813">Transport</keyword>
<comment type="similarity">
    <text evidence="7">Belongs to the binding-protein-dependent transport system permease family.</text>
</comment>
<evidence type="ECO:0000256" key="2">
    <source>
        <dbReference type="ARBA" id="ARBA00022448"/>
    </source>
</evidence>
<dbReference type="PANTHER" id="PTHR30151:SF20">
    <property type="entry name" value="ABC TRANSPORTER PERMEASE PROTEIN HI_0355-RELATED"/>
    <property type="match status" value="1"/>
</dbReference>
<dbReference type="Proteomes" id="UP001205890">
    <property type="component" value="Unassembled WGS sequence"/>
</dbReference>
<keyword evidence="10" id="KW-1185">Reference proteome</keyword>
<evidence type="ECO:0000313" key="10">
    <source>
        <dbReference type="Proteomes" id="UP001205890"/>
    </source>
</evidence>
<feature type="transmembrane region" description="Helical" evidence="7">
    <location>
        <begin position="248"/>
        <end position="268"/>
    </location>
</feature>
<organism evidence="9 10">
    <name type="scientific">Alsobacter ponti</name>
    <dbReference type="NCBI Taxonomy" id="2962936"/>
    <lineage>
        <taxon>Bacteria</taxon>
        <taxon>Pseudomonadati</taxon>
        <taxon>Pseudomonadota</taxon>
        <taxon>Alphaproteobacteria</taxon>
        <taxon>Hyphomicrobiales</taxon>
        <taxon>Alsobacteraceae</taxon>
        <taxon>Alsobacter</taxon>
    </lineage>
</organism>
<protein>
    <submittedName>
        <fullName evidence="9">ABC transporter permease</fullName>
    </submittedName>
</protein>
<feature type="transmembrane region" description="Helical" evidence="7">
    <location>
        <begin position="95"/>
        <end position="114"/>
    </location>
</feature>
<feature type="transmembrane region" description="Helical" evidence="7">
    <location>
        <begin position="206"/>
        <end position="228"/>
    </location>
</feature>
<evidence type="ECO:0000256" key="4">
    <source>
        <dbReference type="ARBA" id="ARBA00022692"/>
    </source>
</evidence>
<keyword evidence="6 7" id="KW-0472">Membrane</keyword>
<dbReference type="PANTHER" id="PTHR30151">
    <property type="entry name" value="ALKANE SULFONATE ABC TRANSPORTER-RELATED, MEMBRANE SUBUNIT"/>
    <property type="match status" value="1"/>
</dbReference>
<dbReference type="EMBL" id="JANCLU010000017">
    <property type="protein sequence ID" value="MCP8940131.1"/>
    <property type="molecule type" value="Genomic_DNA"/>
</dbReference>
<comment type="subcellular location">
    <subcellularLocation>
        <location evidence="1 7">Cell membrane</location>
        <topology evidence="1 7">Multi-pass membrane protein</topology>
    </subcellularLocation>
</comment>
<evidence type="ECO:0000256" key="5">
    <source>
        <dbReference type="ARBA" id="ARBA00022989"/>
    </source>
</evidence>